<evidence type="ECO:0000313" key="10">
    <source>
        <dbReference type="EMBL" id="KAJ1984970.1"/>
    </source>
</evidence>
<dbReference type="Pfam" id="PF02271">
    <property type="entry name" value="UCR_14kD"/>
    <property type="match status" value="1"/>
</dbReference>
<dbReference type="PANTHER" id="PTHR12022">
    <property type="entry name" value="UBIQUINOL-CYTOCHROME C REDUCTASE COMPLEX 14 KD PROTEIN"/>
    <property type="match status" value="1"/>
</dbReference>
<comment type="similarity">
    <text evidence="2 9">Belongs to the UQCRB/QCR7 family.</text>
</comment>
<dbReference type="GO" id="GO:0006122">
    <property type="term" value="P:mitochondrial electron transport, ubiquinol to cytochrome c"/>
    <property type="evidence" value="ECO:0007669"/>
    <property type="project" value="InterPro"/>
</dbReference>
<comment type="caution">
    <text evidence="10">The sequence shown here is derived from an EMBL/GenBank/DDBJ whole genome shotgun (WGS) entry which is preliminary data.</text>
</comment>
<evidence type="ECO:0000256" key="7">
    <source>
        <dbReference type="ARBA" id="ARBA00023128"/>
    </source>
</evidence>
<sequence length="124" mass="14220">MSFRATHSLAHHPLARALLKPFANAYVRAAGYRKYGLRYDDLIQDDGNAVVQEAVRRLPAQEANARIFRLRQAQQVDLQHNVLPKDQWLKPEEDVRYLTPLIAEVAQEFAEREAFNTGEAVVKH</sequence>
<dbReference type="Proteomes" id="UP001151582">
    <property type="component" value="Unassembled WGS sequence"/>
</dbReference>
<dbReference type="PIRSF" id="PIRSF000022">
    <property type="entry name" value="Bc1_14K"/>
    <property type="match status" value="1"/>
</dbReference>
<dbReference type="Gene3D" id="1.10.1090.10">
    <property type="entry name" value="Cytochrome b-c1 complex subunit 7"/>
    <property type="match status" value="1"/>
</dbReference>
<keyword evidence="7 9" id="KW-0496">Mitochondrion</keyword>
<dbReference type="GO" id="GO:0045275">
    <property type="term" value="C:respiratory chain complex III"/>
    <property type="evidence" value="ECO:0007669"/>
    <property type="project" value="InterPro"/>
</dbReference>
<comment type="function">
    <text evidence="9">Component of the ubiquinol-cytochrome c oxidoreductase, a multisubunit transmembrane complex that is part of the mitochondrial electron transport chain which drives oxidative phosphorylation.</text>
</comment>
<evidence type="ECO:0000256" key="6">
    <source>
        <dbReference type="ARBA" id="ARBA00022982"/>
    </source>
</evidence>
<evidence type="ECO:0000256" key="8">
    <source>
        <dbReference type="ARBA" id="ARBA00023136"/>
    </source>
</evidence>
<gene>
    <name evidence="10" type="primary">QCR7</name>
    <name evidence="10" type="ORF">H4R34_000313</name>
</gene>
<evidence type="ECO:0000256" key="3">
    <source>
        <dbReference type="ARBA" id="ARBA00022448"/>
    </source>
</evidence>
<keyword evidence="3 9" id="KW-0813">Transport</keyword>
<keyword evidence="8 9" id="KW-0472">Membrane</keyword>
<dbReference type="GO" id="GO:0005743">
    <property type="term" value="C:mitochondrial inner membrane"/>
    <property type="evidence" value="ECO:0007669"/>
    <property type="project" value="UniProtKB-SubCell"/>
</dbReference>
<dbReference type="SUPFAM" id="SSF81524">
    <property type="entry name" value="14 kDa protein of cytochrome bc1 complex (Ubiquinol-cytochrome c reductase)"/>
    <property type="match status" value="1"/>
</dbReference>
<reference evidence="10" key="1">
    <citation type="submission" date="2022-07" db="EMBL/GenBank/DDBJ databases">
        <title>Phylogenomic reconstructions and comparative analyses of Kickxellomycotina fungi.</title>
        <authorList>
            <person name="Reynolds N.K."/>
            <person name="Stajich J.E."/>
            <person name="Barry K."/>
            <person name="Grigoriev I.V."/>
            <person name="Crous P."/>
            <person name="Smith M.E."/>
        </authorList>
    </citation>
    <scope>NUCLEOTIDE SEQUENCE</scope>
    <source>
        <strain evidence="10">RSA 567</strain>
    </source>
</reference>
<dbReference type="AlphaFoldDB" id="A0A9W8B6W9"/>
<evidence type="ECO:0000256" key="2">
    <source>
        <dbReference type="ARBA" id="ARBA00008554"/>
    </source>
</evidence>
<evidence type="ECO:0000256" key="4">
    <source>
        <dbReference type="ARBA" id="ARBA00022660"/>
    </source>
</evidence>
<evidence type="ECO:0000256" key="9">
    <source>
        <dbReference type="PIRNR" id="PIRNR000022"/>
    </source>
</evidence>
<dbReference type="InterPro" id="IPR003197">
    <property type="entry name" value="QCR7"/>
</dbReference>
<dbReference type="FunFam" id="1.10.1090.10:FF:000001">
    <property type="entry name" value="Cytochrome b-c1 complex subunit 7"/>
    <property type="match status" value="1"/>
</dbReference>
<keyword evidence="5 9" id="KW-0999">Mitochondrion inner membrane</keyword>
<proteinExistence type="inferred from homology"/>
<evidence type="ECO:0000256" key="5">
    <source>
        <dbReference type="ARBA" id="ARBA00022792"/>
    </source>
</evidence>
<accession>A0A9W8B6W9</accession>
<comment type="subcellular location">
    <subcellularLocation>
        <location evidence="1">Mitochondrion inner membrane</location>
        <topology evidence="1">Peripheral membrane protein</topology>
        <orientation evidence="1">Matrix side</orientation>
    </subcellularLocation>
</comment>
<dbReference type="InterPro" id="IPR036544">
    <property type="entry name" value="QCR7_sf"/>
</dbReference>
<keyword evidence="4 9" id="KW-0679">Respiratory chain</keyword>
<evidence type="ECO:0000313" key="11">
    <source>
        <dbReference type="Proteomes" id="UP001151582"/>
    </source>
</evidence>
<dbReference type="OrthoDB" id="425749at2759"/>
<organism evidence="10 11">
    <name type="scientific">Dimargaris verticillata</name>
    <dbReference type="NCBI Taxonomy" id="2761393"/>
    <lineage>
        <taxon>Eukaryota</taxon>
        <taxon>Fungi</taxon>
        <taxon>Fungi incertae sedis</taxon>
        <taxon>Zoopagomycota</taxon>
        <taxon>Kickxellomycotina</taxon>
        <taxon>Dimargaritomycetes</taxon>
        <taxon>Dimargaritales</taxon>
        <taxon>Dimargaritaceae</taxon>
        <taxon>Dimargaris</taxon>
    </lineage>
</organism>
<name>A0A9W8B6W9_9FUNG</name>
<keyword evidence="6 9" id="KW-0249">Electron transport</keyword>
<dbReference type="PANTHER" id="PTHR12022:SF0">
    <property type="entry name" value="CYTOCHROME B-C1 COMPLEX SUBUNIT 7"/>
    <property type="match status" value="1"/>
</dbReference>
<dbReference type="EMBL" id="JANBQB010000007">
    <property type="protein sequence ID" value="KAJ1984970.1"/>
    <property type="molecule type" value="Genomic_DNA"/>
</dbReference>
<protein>
    <recommendedName>
        <fullName evidence="9">Cytochrome b-c1 complex subunit 7</fullName>
    </recommendedName>
</protein>
<evidence type="ECO:0000256" key="1">
    <source>
        <dbReference type="ARBA" id="ARBA00004443"/>
    </source>
</evidence>
<keyword evidence="11" id="KW-1185">Reference proteome</keyword>